<sequence length="356" mass="37715">MRIRRYQAGFTLVELLVVIAIIGVLIALLLPAVQQAREAARRASCTNNMRQLGLALHNFHDTYNRFPPGSSDDQRPFGNRDSGGGYGPSWLVFLLPGVEQGNLHAKFQFNMGNSGWGNVNNVDAMKGANIETYVCPSAPYDAVADNPGTFSSGVTGDVTSPSYVGISGAIDGLIPGYTENRTNAGASGVEGCCSGGIVSGGGMLFPFGKLTMASVQDGTSNVAIVGEHGDFLTTRDGSKVTWRGGQPHGYFIGGHGDNNDRRPPNYYPGGDARTFNQTTVRYKLNQKIGWDNGSGTCMSTGVCHNFGNNIPLNSAHPGGLQLLYVDGSVHFATETMALEEVAKLVTRDDGLVLSGT</sequence>
<dbReference type="InterPro" id="IPR011453">
    <property type="entry name" value="DUF1559"/>
</dbReference>
<gene>
    <name evidence="3" type="ORF">Enr8_31000</name>
</gene>
<keyword evidence="1" id="KW-1133">Transmembrane helix</keyword>
<dbReference type="EMBL" id="SJPF01000003">
    <property type="protein sequence ID" value="TWT33275.1"/>
    <property type="molecule type" value="Genomic_DNA"/>
</dbReference>
<dbReference type="NCBIfam" id="TIGR04294">
    <property type="entry name" value="pre_pil_HX9DG"/>
    <property type="match status" value="1"/>
</dbReference>
<protein>
    <submittedName>
        <fullName evidence="3">Putative major pilin subunit</fullName>
    </submittedName>
</protein>
<dbReference type="PROSITE" id="PS00409">
    <property type="entry name" value="PROKAR_NTER_METHYL"/>
    <property type="match status" value="1"/>
</dbReference>
<dbReference type="OrthoDB" id="280382at2"/>
<organism evidence="3 4">
    <name type="scientific">Blastopirellula retiformator</name>
    <dbReference type="NCBI Taxonomy" id="2527970"/>
    <lineage>
        <taxon>Bacteria</taxon>
        <taxon>Pseudomonadati</taxon>
        <taxon>Planctomycetota</taxon>
        <taxon>Planctomycetia</taxon>
        <taxon>Pirellulales</taxon>
        <taxon>Pirellulaceae</taxon>
        <taxon>Blastopirellula</taxon>
    </lineage>
</organism>
<evidence type="ECO:0000256" key="1">
    <source>
        <dbReference type="SAM" id="Phobius"/>
    </source>
</evidence>
<dbReference type="Proteomes" id="UP000318878">
    <property type="component" value="Unassembled WGS sequence"/>
</dbReference>
<feature type="transmembrane region" description="Helical" evidence="1">
    <location>
        <begin position="12"/>
        <end position="33"/>
    </location>
</feature>
<dbReference type="PANTHER" id="PTHR30093:SF2">
    <property type="entry name" value="TYPE II SECRETION SYSTEM PROTEIN H"/>
    <property type="match status" value="1"/>
</dbReference>
<evidence type="ECO:0000313" key="3">
    <source>
        <dbReference type="EMBL" id="TWT33275.1"/>
    </source>
</evidence>
<comment type="caution">
    <text evidence="3">The sequence shown here is derived from an EMBL/GenBank/DDBJ whole genome shotgun (WGS) entry which is preliminary data.</text>
</comment>
<dbReference type="Gene3D" id="3.30.700.10">
    <property type="entry name" value="Glycoprotein, Type 4 Pilin"/>
    <property type="match status" value="1"/>
</dbReference>
<dbReference type="PANTHER" id="PTHR30093">
    <property type="entry name" value="GENERAL SECRETION PATHWAY PROTEIN G"/>
    <property type="match status" value="1"/>
</dbReference>
<dbReference type="Pfam" id="PF07963">
    <property type="entry name" value="N_methyl"/>
    <property type="match status" value="1"/>
</dbReference>
<dbReference type="SUPFAM" id="SSF54523">
    <property type="entry name" value="Pili subunits"/>
    <property type="match status" value="1"/>
</dbReference>
<dbReference type="RefSeq" id="WP_146432998.1">
    <property type="nucleotide sequence ID" value="NZ_SJPF01000003.1"/>
</dbReference>
<dbReference type="InterPro" id="IPR045584">
    <property type="entry name" value="Pilin-like"/>
</dbReference>
<name>A0A5C5V6B2_9BACT</name>
<keyword evidence="1" id="KW-0812">Transmembrane</keyword>
<dbReference type="AlphaFoldDB" id="A0A5C5V6B2"/>
<feature type="domain" description="DUF1559" evidence="2">
    <location>
        <begin position="34"/>
        <end position="337"/>
    </location>
</feature>
<evidence type="ECO:0000259" key="2">
    <source>
        <dbReference type="Pfam" id="PF07596"/>
    </source>
</evidence>
<keyword evidence="4" id="KW-1185">Reference proteome</keyword>
<proteinExistence type="predicted"/>
<evidence type="ECO:0000313" key="4">
    <source>
        <dbReference type="Proteomes" id="UP000318878"/>
    </source>
</evidence>
<dbReference type="InterPro" id="IPR027558">
    <property type="entry name" value="Pre_pil_HX9DG_C"/>
</dbReference>
<dbReference type="InterPro" id="IPR012902">
    <property type="entry name" value="N_methyl_site"/>
</dbReference>
<dbReference type="NCBIfam" id="TIGR02532">
    <property type="entry name" value="IV_pilin_GFxxxE"/>
    <property type="match status" value="1"/>
</dbReference>
<keyword evidence="1" id="KW-0472">Membrane</keyword>
<accession>A0A5C5V6B2</accession>
<dbReference type="Pfam" id="PF07596">
    <property type="entry name" value="SBP_bac_10"/>
    <property type="match status" value="1"/>
</dbReference>
<reference evidence="3 4" key="1">
    <citation type="submission" date="2019-02" db="EMBL/GenBank/DDBJ databases">
        <title>Deep-cultivation of Planctomycetes and their phenomic and genomic characterization uncovers novel biology.</title>
        <authorList>
            <person name="Wiegand S."/>
            <person name="Jogler M."/>
            <person name="Boedeker C."/>
            <person name="Pinto D."/>
            <person name="Vollmers J."/>
            <person name="Rivas-Marin E."/>
            <person name="Kohn T."/>
            <person name="Peeters S.H."/>
            <person name="Heuer A."/>
            <person name="Rast P."/>
            <person name="Oberbeckmann S."/>
            <person name="Bunk B."/>
            <person name="Jeske O."/>
            <person name="Meyerdierks A."/>
            <person name="Storesund J.E."/>
            <person name="Kallscheuer N."/>
            <person name="Luecker S."/>
            <person name="Lage O.M."/>
            <person name="Pohl T."/>
            <person name="Merkel B.J."/>
            <person name="Hornburger P."/>
            <person name="Mueller R.-W."/>
            <person name="Bruemmer F."/>
            <person name="Labrenz M."/>
            <person name="Spormann A.M."/>
            <person name="Op Den Camp H."/>
            <person name="Overmann J."/>
            <person name="Amann R."/>
            <person name="Jetten M.S.M."/>
            <person name="Mascher T."/>
            <person name="Medema M.H."/>
            <person name="Devos D.P."/>
            <person name="Kaster A.-K."/>
            <person name="Ovreas L."/>
            <person name="Rohde M."/>
            <person name="Galperin M.Y."/>
            <person name="Jogler C."/>
        </authorList>
    </citation>
    <scope>NUCLEOTIDE SEQUENCE [LARGE SCALE GENOMIC DNA]</scope>
    <source>
        <strain evidence="3 4">Enr8</strain>
    </source>
</reference>